<name>A0AAN9KCU0_CANGL</name>
<accession>A0AAN9KCU0</accession>
<dbReference type="InterPro" id="IPR010259">
    <property type="entry name" value="S8pro/Inhibitor_I9"/>
</dbReference>
<feature type="domain" description="Inhibitor I9" evidence="1">
    <location>
        <begin position="81"/>
        <end position="143"/>
    </location>
</feature>
<dbReference type="Pfam" id="PF05922">
    <property type="entry name" value="Inhibitor_I9"/>
    <property type="match status" value="1"/>
</dbReference>
<dbReference type="EMBL" id="JAYMYQ010000008">
    <property type="protein sequence ID" value="KAK7315135.1"/>
    <property type="molecule type" value="Genomic_DNA"/>
</dbReference>
<evidence type="ECO:0000259" key="1">
    <source>
        <dbReference type="Pfam" id="PF05922"/>
    </source>
</evidence>
<gene>
    <name evidence="2" type="ORF">VNO77_33667</name>
</gene>
<evidence type="ECO:0000313" key="2">
    <source>
        <dbReference type="EMBL" id="KAK7315135.1"/>
    </source>
</evidence>
<reference evidence="2 3" key="1">
    <citation type="submission" date="2024-01" db="EMBL/GenBank/DDBJ databases">
        <title>The genomes of 5 underutilized Papilionoideae crops provide insights into root nodulation and disease resistanc.</title>
        <authorList>
            <person name="Jiang F."/>
        </authorList>
    </citation>
    <scope>NUCLEOTIDE SEQUENCE [LARGE SCALE GENOMIC DNA]</scope>
    <source>
        <strain evidence="2">LVBAO_FW01</strain>
        <tissue evidence="2">Leaves</tissue>
    </source>
</reference>
<evidence type="ECO:0000313" key="3">
    <source>
        <dbReference type="Proteomes" id="UP001367508"/>
    </source>
</evidence>
<keyword evidence="3" id="KW-1185">Reference proteome</keyword>
<dbReference type="AlphaFoldDB" id="A0AAN9KCU0"/>
<dbReference type="Gene3D" id="3.30.70.80">
    <property type="entry name" value="Peptidase S8 propeptide/proteinase inhibitor I9"/>
    <property type="match status" value="1"/>
</dbReference>
<proteinExistence type="predicted"/>
<comment type="caution">
    <text evidence="2">The sequence shown here is derived from an EMBL/GenBank/DDBJ whole genome shotgun (WGS) entry which is preliminary data.</text>
</comment>
<organism evidence="2 3">
    <name type="scientific">Canavalia gladiata</name>
    <name type="common">Sword bean</name>
    <name type="synonym">Dolichos gladiatus</name>
    <dbReference type="NCBI Taxonomy" id="3824"/>
    <lineage>
        <taxon>Eukaryota</taxon>
        <taxon>Viridiplantae</taxon>
        <taxon>Streptophyta</taxon>
        <taxon>Embryophyta</taxon>
        <taxon>Tracheophyta</taxon>
        <taxon>Spermatophyta</taxon>
        <taxon>Magnoliopsida</taxon>
        <taxon>eudicotyledons</taxon>
        <taxon>Gunneridae</taxon>
        <taxon>Pentapetalae</taxon>
        <taxon>rosids</taxon>
        <taxon>fabids</taxon>
        <taxon>Fabales</taxon>
        <taxon>Fabaceae</taxon>
        <taxon>Papilionoideae</taxon>
        <taxon>50 kb inversion clade</taxon>
        <taxon>NPAAA clade</taxon>
        <taxon>indigoferoid/millettioid clade</taxon>
        <taxon>Phaseoleae</taxon>
        <taxon>Canavalia</taxon>
    </lineage>
</organism>
<dbReference type="Proteomes" id="UP001367508">
    <property type="component" value="Unassembled WGS sequence"/>
</dbReference>
<dbReference type="InterPro" id="IPR037045">
    <property type="entry name" value="S8pro/Inhibitor_I9_sf"/>
</dbReference>
<protein>
    <recommendedName>
        <fullName evidence="1">Inhibitor I9 domain-containing protein</fullName>
    </recommendedName>
</protein>
<sequence length="171" mass="19034">MLGLPQSRALDTLQSLLGSIKIPVQSQNGRRLTLLNLIQCLIEAGIRFLMEVQTLFPFSVVPCSIPPGIPIPMNLKTLQLVTQSHYESLGSFLRCSNIAKESIFYSYTRHINGFSATLEEVASKIAKHPEVLSVFKNRGRKLHTTHSGGFMGLEHNGDDVIQFNLGQSQIW</sequence>